<keyword evidence="7" id="KW-0732">Signal</keyword>
<evidence type="ECO:0000256" key="5">
    <source>
        <dbReference type="ARBA" id="ARBA00022475"/>
    </source>
</evidence>
<dbReference type="SUPFAM" id="SSF53850">
    <property type="entry name" value="Periplasmic binding protein-like II"/>
    <property type="match status" value="1"/>
</dbReference>
<evidence type="ECO:0000256" key="2">
    <source>
        <dbReference type="ARBA" id="ARBA00004418"/>
    </source>
</evidence>
<keyword evidence="6" id="KW-0997">Cell inner membrane</keyword>
<evidence type="ECO:0000313" key="9">
    <source>
        <dbReference type="EMBL" id="KPK70116.1"/>
    </source>
</evidence>
<proteinExistence type="inferred from homology"/>
<comment type="caution">
    <text evidence="9">The sequence shown here is derived from an EMBL/GenBank/DDBJ whole genome shotgun (WGS) entry which is preliminary data.</text>
</comment>
<evidence type="ECO:0000256" key="1">
    <source>
        <dbReference type="ARBA" id="ARBA00004308"/>
    </source>
</evidence>
<dbReference type="GO" id="GO:0016020">
    <property type="term" value="C:membrane"/>
    <property type="evidence" value="ECO:0007669"/>
    <property type="project" value="InterPro"/>
</dbReference>
<dbReference type="NCBIfam" id="TIGR01728">
    <property type="entry name" value="SsuA_fam"/>
    <property type="match status" value="1"/>
</dbReference>
<evidence type="ECO:0000256" key="8">
    <source>
        <dbReference type="ARBA" id="ARBA00023136"/>
    </source>
</evidence>
<reference evidence="9 10" key="1">
    <citation type="journal article" date="2015" name="Microbiome">
        <title>Genomic resolution of linkages in carbon, nitrogen, and sulfur cycling among widespread estuary sediment bacteria.</title>
        <authorList>
            <person name="Baker B.J."/>
            <person name="Lazar C.S."/>
            <person name="Teske A.P."/>
            <person name="Dick G.J."/>
        </authorList>
    </citation>
    <scope>NUCLEOTIDE SEQUENCE [LARGE SCALE GENOMIC DNA]</scope>
    <source>
        <strain evidence="9">SM23_40</strain>
    </source>
</reference>
<dbReference type="AlphaFoldDB" id="A0A0S8GCV0"/>
<dbReference type="PANTHER" id="PTHR30024">
    <property type="entry name" value="ALIPHATIC SULFONATES-BINDING PROTEIN-RELATED"/>
    <property type="match status" value="1"/>
</dbReference>
<protein>
    <submittedName>
        <fullName evidence="9">Sulfate ABC transporter substrate-binding protein</fullName>
    </submittedName>
</protein>
<dbReference type="CDD" id="cd13553">
    <property type="entry name" value="PBP2_NrtA_CpmA_like"/>
    <property type="match status" value="1"/>
</dbReference>
<evidence type="ECO:0000256" key="6">
    <source>
        <dbReference type="ARBA" id="ARBA00022519"/>
    </source>
</evidence>
<evidence type="ECO:0000256" key="7">
    <source>
        <dbReference type="ARBA" id="ARBA00022729"/>
    </source>
</evidence>
<dbReference type="Proteomes" id="UP000051717">
    <property type="component" value="Unassembled WGS sequence"/>
</dbReference>
<dbReference type="GO" id="GO:0042597">
    <property type="term" value="C:periplasmic space"/>
    <property type="evidence" value="ECO:0007669"/>
    <property type="project" value="UniProtKB-SubCell"/>
</dbReference>
<evidence type="ECO:0000313" key="10">
    <source>
        <dbReference type="Proteomes" id="UP000051717"/>
    </source>
</evidence>
<dbReference type="PANTHER" id="PTHR30024:SF47">
    <property type="entry name" value="TAURINE-BINDING PERIPLASMIC PROTEIN"/>
    <property type="match status" value="1"/>
</dbReference>
<name>A0A0S8GCV0_UNCT6</name>
<keyword evidence="8" id="KW-0472">Membrane</keyword>
<comment type="subcellular location">
    <subcellularLocation>
        <location evidence="1">Endomembrane system</location>
    </subcellularLocation>
    <subcellularLocation>
        <location evidence="2">Periplasm</location>
    </subcellularLocation>
</comment>
<organism evidence="9 10">
    <name type="scientific">candidate division TA06 bacterium SM23_40</name>
    <dbReference type="NCBI Taxonomy" id="1703774"/>
    <lineage>
        <taxon>Bacteria</taxon>
        <taxon>Bacteria division TA06</taxon>
    </lineage>
</organism>
<gene>
    <name evidence="9" type="ORF">AMJ82_03950</name>
</gene>
<dbReference type="GO" id="GO:0042626">
    <property type="term" value="F:ATPase-coupled transmembrane transporter activity"/>
    <property type="evidence" value="ECO:0007669"/>
    <property type="project" value="InterPro"/>
</dbReference>
<dbReference type="Pfam" id="PF13379">
    <property type="entry name" value="NMT1_2"/>
    <property type="match status" value="1"/>
</dbReference>
<dbReference type="EMBL" id="LJUI01000022">
    <property type="protein sequence ID" value="KPK70116.1"/>
    <property type="molecule type" value="Genomic_DNA"/>
</dbReference>
<dbReference type="GO" id="GO:0012505">
    <property type="term" value="C:endomembrane system"/>
    <property type="evidence" value="ECO:0007669"/>
    <property type="project" value="UniProtKB-SubCell"/>
</dbReference>
<sequence>MGCSRSDQAGTEPGRPLAVRAWHFPDIVHSAAIVGKAKGTFREALGPNVEINWTIFNAGPSAIEALFAGEVDIGYIGPNPAVNGYVKSKGEALRIVCGASSGGAGLVVRKEADIRTNADLHGKRIATPQLGNTQDVACRAWLRDQGFELTEKGGTVQVVPVRNPDQLSLFIKGEIDAAWTKEPWVARLIRQGNGELFLDEREIWPAGKFVTAHVIVRTQFLRDHPDLVEAWIRAHVDVTEWINDNPEEARTIINAGIAEITHKALPANVLEDALSRTTLTYDPVTSSLFKSAQWAYESGFLGSEEPDLSGIYDLATLNRVIAEKRLKPIE</sequence>
<dbReference type="PATRIC" id="fig|1703774.3.peg.1306"/>
<accession>A0A0S8GCV0</accession>
<dbReference type="InterPro" id="IPR044527">
    <property type="entry name" value="NrtA/CpmA_ABC-bd_dom"/>
</dbReference>
<dbReference type="InterPro" id="IPR010067">
    <property type="entry name" value="ABC_SsuA_sub-bd"/>
</dbReference>
<keyword evidence="4" id="KW-0813">Transport</keyword>
<dbReference type="Gene3D" id="3.40.190.10">
    <property type="entry name" value="Periplasmic binding protein-like II"/>
    <property type="match status" value="2"/>
</dbReference>
<evidence type="ECO:0000256" key="4">
    <source>
        <dbReference type="ARBA" id="ARBA00022448"/>
    </source>
</evidence>
<comment type="similarity">
    <text evidence="3">Belongs to the bacterial solute-binding protein SsuA/TauA family.</text>
</comment>
<evidence type="ECO:0000256" key="3">
    <source>
        <dbReference type="ARBA" id="ARBA00010742"/>
    </source>
</evidence>
<keyword evidence="5" id="KW-1003">Cell membrane</keyword>